<accession>A0A4U5MVY7</accession>
<proteinExistence type="predicted"/>
<evidence type="ECO:0000313" key="1">
    <source>
        <dbReference type="EMBL" id="TKR74001.1"/>
    </source>
</evidence>
<reference evidence="1 2" key="1">
    <citation type="journal article" date="2015" name="Genome Biol.">
        <title>Comparative genomics of Steinernema reveals deeply conserved gene regulatory networks.</title>
        <authorList>
            <person name="Dillman A.R."/>
            <person name="Macchietto M."/>
            <person name="Porter C.F."/>
            <person name="Rogers A."/>
            <person name="Williams B."/>
            <person name="Antoshechkin I."/>
            <person name="Lee M.M."/>
            <person name="Goodwin Z."/>
            <person name="Lu X."/>
            <person name="Lewis E.E."/>
            <person name="Goodrich-Blair H."/>
            <person name="Stock S.P."/>
            <person name="Adams B.J."/>
            <person name="Sternberg P.W."/>
            <person name="Mortazavi A."/>
        </authorList>
    </citation>
    <scope>NUCLEOTIDE SEQUENCE [LARGE SCALE GENOMIC DNA]</scope>
    <source>
        <strain evidence="1 2">ALL</strain>
    </source>
</reference>
<comment type="caution">
    <text evidence="1">The sequence shown here is derived from an EMBL/GenBank/DDBJ whole genome shotgun (WGS) entry which is preliminary data.</text>
</comment>
<dbReference type="Proteomes" id="UP000298663">
    <property type="component" value="Unassembled WGS sequence"/>
</dbReference>
<protein>
    <submittedName>
        <fullName evidence="1">Uncharacterized protein</fullName>
    </submittedName>
</protein>
<name>A0A4U5MVY7_STECR</name>
<gene>
    <name evidence="1" type="ORF">L596_021236</name>
</gene>
<reference evidence="1 2" key="2">
    <citation type="journal article" date="2019" name="G3 (Bethesda)">
        <title>Hybrid Assembly of the Genome of the Entomopathogenic Nematode Steinernema carpocapsae Identifies the X-Chromosome.</title>
        <authorList>
            <person name="Serra L."/>
            <person name="Macchietto M."/>
            <person name="Macias-Munoz A."/>
            <person name="McGill C.J."/>
            <person name="Rodriguez I.M."/>
            <person name="Rodriguez B."/>
            <person name="Murad R."/>
            <person name="Mortazavi A."/>
        </authorList>
    </citation>
    <scope>NUCLEOTIDE SEQUENCE [LARGE SCALE GENOMIC DNA]</scope>
    <source>
        <strain evidence="1 2">ALL</strain>
    </source>
</reference>
<dbReference type="AlphaFoldDB" id="A0A4U5MVY7"/>
<dbReference type="EMBL" id="AZBU02000006">
    <property type="protein sequence ID" value="TKR74001.1"/>
    <property type="molecule type" value="Genomic_DNA"/>
</dbReference>
<evidence type="ECO:0000313" key="2">
    <source>
        <dbReference type="Proteomes" id="UP000298663"/>
    </source>
</evidence>
<keyword evidence="2" id="KW-1185">Reference proteome</keyword>
<organism evidence="1 2">
    <name type="scientific">Steinernema carpocapsae</name>
    <name type="common">Entomopathogenic nematode</name>
    <dbReference type="NCBI Taxonomy" id="34508"/>
    <lineage>
        <taxon>Eukaryota</taxon>
        <taxon>Metazoa</taxon>
        <taxon>Ecdysozoa</taxon>
        <taxon>Nematoda</taxon>
        <taxon>Chromadorea</taxon>
        <taxon>Rhabditida</taxon>
        <taxon>Tylenchina</taxon>
        <taxon>Panagrolaimomorpha</taxon>
        <taxon>Strongyloidoidea</taxon>
        <taxon>Steinernematidae</taxon>
        <taxon>Steinernema</taxon>
    </lineage>
</organism>
<sequence length="118" mass="12805">MFNWGKNALDDVSGELSSVVGFDGFDGLLSSSPESSQNPLRFLAVSLLLVDVDEVDAENGFQQLLAFEGDGSFLKGPGRKTKEVRRGIDKALNVSVFHCWDGGSTRVRFATWKYAGGD</sequence>